<sequence>MSPVISPSGTTQVSAKELLDSILETVRIFENHVIVGELLETKSAQQFDLNTPKSIVTTSAIRLTIC</sequence>
<dbReference type="InParanoid" id="A0A068URQ3"/>
<evidence type="ECO:0000313" key="1">
    <source>
        <dbReference type="EMBL" id="CDP10283.1"/>
    </source>
</evidence>
<dbReference type="PhylomeDB" id="A0A068URQ3"/>
<dbReference type="Proteomes" id="UP000295252">
    <property type="component" value="Chromosome V"/>
</dbReference>
<dbReference type="Gramene" id="CDP10283">
    <property type="protein sequence ID" value="CDP10283"/>
    <property type="gene ID" value="GSCOC_T00030960001"/>
</dbReference>
<dbReference type="AlphaFoldDB" id="A0A068URQ3"/>
<protein>
    <submittedName>
        <fullName evidence="1">Uncharacterized protein</fullName>
    </submittedName>
</protein>
<organism evidence="1 2">
    <name type="scientific">Coffea canephora</name>
    <name type="common">Robusta coffee</name>
    <dbReference type="NCBI Taxonomy" id="49390"/>
    <lineage>
        <taxon>Eukaryota</taxon>
        <taxon>Viridiplantae</taxon>
        <taxon>Streptophyta</taxon>
        <taxon>Embryophyta</taxon>
        <taxon>Tracheophyta</taxon>
        <taxon>Spermatophyta</taxon>
        <taxon>Magnoliopsida</taxon>
        <taxon>eudicotyledons</taxon>
        <taxon>Gunneridae</taxon>
        <taxon>Pentapetalae</taxon>
        <taxon>asterids</taxon>
        <taxon>lamiids</taxon>
        <taxon>Gentianales</taxon>
        <taxon>Rubiaceae</taxon>
        <taxon>Ixoroideae</taxon>
        <taxon>Gardenieae complex</taxon>
        <taxon>Bertiereae - Coffeeae clade</taxon>
        <taxon>Coffeeae</taxon>
        <taxon>Coffea</taxon>
    </lineage>
</organism>
<keyword evidence="2" id="KW-1185">Reference proteome</keyword>
<proteinExistence type="predicted"/>
<gene>
    <name evidence="1" type="ORF">GSCOC_T00030960001</name>
</gene>
<accession>A0A068URQ3</accession>
<name>A0A068URQ3_COFCA</name>
<dbReference type="STRING" id="49390.A0A068URQ3"/>
<evidence type="ECO:0000313" key="2">
    <source>
        <dbReference type="Proteomes" id="UP000295252"/>
    </source>
</evidence>
<dbReference type="OrthoDB" id="1750420at2759"/>
<dbReference type="EMBL" id="HG739128">
    <property type="protein sequence ID" value="CDP10283.1"/>
    <property type="molecule type" value="Genomic_DNA"/>
</dbReference>
<reference evidence="2" key="1">
    <citation type="journal article" date="2014" name="Science">
        <title>The coffee genome provides insight into the convergent evolution of caffeine biosynthesis.</title>
        <authorList>
            <person name="Denoeud F."/>
            <person name="Carretero-Paulet L."/>
            <person name="Dereeper A."/>
            <person name="Droc G."/>
            <person name="Guyot R."/>
            <person name="Pietrella M."/>
            <person name="Zheng C."/>
            <person name="Alberti A."/>
            <person name="Anthony F."/>
            <person name="Aprea G."/>
            <person name="Aury J.M."/>
            <person name="Bento P."/>
            <person name="Bernard M."/>
            <person name="Bocs S."/>
            <person name="Campa C."/>
            <person name="Cenci A."/>
            <person name="Combes M.C."/>
            <person name="Crouzillat D."/>
            <person name="Da Silva C."/>
            <person name="Daddiego L."/>
            <person name="De Bellis F."/>
            <person name="Dussert S."/>
            <person name="Garsmeur O."/>
            <person name="Gayraud T."/>
            <person name="Guignon V."/>
            <person name="Jahn K."/>
            <person name="Jamilloux V."/>
            <person name="Joet T."/>
            <person name="Labadie K."/>
            <person name="Lan T."/>
            <person name="Leclercq J."/>
            <person name="Lepelley M."/>
            <person name="Leroy T."/>
            <person name="Li L.T."/>
            <person name="Librado P."/>
            <person name="Lopez L."/>
            <person name="Munoz A."/>
            <person name="Noel B."/>
            <person name="Pallavicini A."/>
            <person name="Perrotta G."/>
            <person name="Poncet V."/>
            <person name="Pot D."/>
            <person name="Priyono X."/>
            <person name="Rigoreau M."/>
            <person name="Rouard M."/>
            <person name="Rozas J."/>
            <person name="Tranchant-Dubreuil C."/>
            <person name="VanBuren R."/>
            <person name="Zhang Q."/>
            <person name="Andrade A.C."/>
            <person name="Argout X."/>
            <person name="Bertrand B."/>
            <person name="de Kochko A."/>
            <person name="Graziosi G."/>
            <person name="Henry R.J."/>
            <person name="Jayarama X."/>
            <person name="Ming R."/>
            <person name="Nagai C."/>
            <person name="Rounsley S."/>
            <person name="Sankoff D."/>
            <person name="Giuliano G."/>
            <person name="Albert V.A."/>
            <person name="Wincker P."/>
            <person name="Lashermes P."/>
        </authorList>
    </citation>
    <scope>NUCLEOTIDE SEQUENCE [LARGE SCALE GENOMIC DNA]</scope>
    <source>
        <strain evidence="2">cv. DH200-94</strain>
    </source>
</reference>